<dbReference type="GO" id="GO:0003677">
    <property type="term" value="F:DNA binding"/>
    <property type="evidence" value="ECO:0007669"/>
    <property type="project" value="UniProtKB-KW"/>
</dbReference>
<evidence type="ECO:0000256" key="2">
    <source>
        <dbReference type="ARBA" id="ARBA00005690"/>
    </source>
</evidence>
<keyword evidence="7 9" id="KW-0238">DNA-binding</keyword>
<comment type="subcellular location">
    <subcellularLocation>
        <location evidence="1 9">Nucleus</location>
    </subcellularLocation>
</comment>
<evidence type="ECO:0000259" key="13">
    <source>
        <dbReference type="Pfam" id="PF16900"/>
    </source>
</evidence>
<evidence type="ECO:0000259" key="12">
    <source>
        <dbReference type="Pfam" id="PF08646"/>
    </source>
</evidence>
<organism evidence="14 15">
    <name type="scientific">Acrasis kona</name>
    <dbReference type="NCBI Taxonomy" id="1008807"/>
    <lineage>
        <taxon>Eukaryota</taxon>
        <taxon>Discoba</taxon>
        <taxon>Heterolobosea</taxon>
        <taxon>Tetramitia</taxon>
        <taxon>Eutetramitia</taxon>
        <taxon>Acrasidae</taxon>
        <taxon>Acrasis</taxon>
    </lineage>
</organism>
<dbReference type="PANTHER" id="PTHR47165:SF4">
    <property type="entry name" value="OS03G0429900 PROTEIN"/>
    <property type="match status" value="1"/>
</dbReference>
<feature type="domain" description="Replication factor A C-terminal" evidence="12">
    <location>
        <begin position="451"/>
        <end position="594"/>
    </location>
</feature>
<dbReference type="CDD" id="cd04475">
    <property type="entry name" value="RPA1_DBD_B"/>
    <property type="match status" value="1"/>
</dbReference>
<dbReference type="CDD" id="cd04476">
    <property type="entry name" value="RPA1_DBD_C"/>
    <property type="match status" value="1"/>
</dbReference>
<dbReference type="Proteomes" id="UP001431209">
    <property type="component" value="Unassembled WGS sequence"/>
</dbReference>
<feature type="domain" description="Replication protein A OB" evidence="13">
    <location>
        <begin position="289"/>
        <end position="384"/>
    </location>
</feature>
<evidence type="ECO:0000313" key="15">
    <source>
        <dbReference type="Proteomes" id="UP001431209"/>
    </source>
</evidence>
<keyword evidence="3 9" id="KW-0235">DNA replication</keyword>
<evidence type="ECO:0000313" key="14">
    <source>
        <dbReference type="EMBL" id="KAL0488571.1"/>
    </source>
</evidence>
<keyword evidence="5 9" id="KW-0863">Zinc-finger</keyword>
<dbReference type="AlphaFoldDB" id="A0AAW2ZIM6"/>
<dbReference type="Gene3D" id="2.40.50.140">
    <property type="entry name" value="Nucleic acid-binding proteins"/>
    <property type="match status" value="3"/>
</dbReference>
<dbReference type="NCBIfam" id="TIGR00617">
    <property type="entry name" value="rpa1"/>
    <property type="match status" value="1"/>
</dbReference>
<evidence type="ECO:0000256" key="6">
    <source>
        <dbReference type="ARBA" id="ARBA00022833"/>
    </source>
</evidence>
<comment type="similarity">
    <text evidence="2 9">Belongs to the replication factor A protein 1 family.</text>
</comment>
<reference evidence="14 15" key="1">
    <citation type="submission" date="2024-03" db="EMBL/GenBank/DDBJ databases">
        <title>The Acrasis kona genome and developmental transcriptomes reveal deep origins of eukaryotic multicellular pathways.</title>
        <authorList>
            <person name="Sheikh S."/>
            <person name="Fu C.-J."/>
            <person name="Brown M.W."/>
            <person name="Baldauf S.L."/>
        </authorList>
    </citation>
    <scope>NUCLEOTIDE SEQUENCE [LARGE SCALE GENOMIC DNA]</scope>
    <source>
        <strain evidence="14 15">ATCC MYA-3509</strain>
    </source>
</reference>
<name>A0AAW2ZIM6_9EUKA</name>
<gene>
    <name evidence="14" type="ORF">AKO1_015792</name>
</gene>
<keyword evidence="8 9" id="KW-0539">Nucleus</keyword>
<evidence type="ECO:0000256" key="1">
    <source>
        <dbReference type="ARBA" id="ARBA00004123"/>
    </source>
</evidence>
<dbReference type="GO" id="GO:0006310">
    <property type="term" value="P:DNA recombination"/>
    <property type="evidence" value="ECO:0007669"/>
    <property type="project" value="InterPro"/>
</dbReference>
<evidence type="ECO:0000256" key="9">
    <source>
        <dbReference type="RuleBase" id="RU364130"/>
    </source>
</evidence>
<feature type="domain" description="OB" evidence="11">
    <location>
        <begin position="178"/>
        <end position="264"/>
    </location>
</feature>
<dbReference type="InterPro" id="IPR013955">
    <property type="entry name" value="Rep_factor-A_C"/>
</dbReference>
<dbReference type="GO" id="GO:0006281">
    <property type="term" value="P:DNA repair"/>
    <property type="evidence" value="ECO:0007669"/>
    <property type="project" value="InterPro"/>
</dbReference>
<evidence type="ECO:0000256" key="8">
    <source>
        <dbReference type="ARBA" id="ARBA00023242"/>
    </source>
</evidence>
<dbReference type="GO" id="GO:0005634">
    <property type="term" value="C:nucleus"/>
    <property type="evidence" value="ECO:0007669"/>
    <property type="project" value="UniProtKB-SubCell"/>
</dbReference>
<accession>A0AAW2ZIM6</accession>
<feature type="compositionally biased region" description="Low complexity" evidence="10">
    <location>
        <begin position="83"/>
        <end position="133"/>
    </location>
</feature>
<dbReference type="Pfam" id="PF08646">
    <property type="entry name" value="Rep_fac-A_C"/>
    <property type="match status" value="1"/>
</dbReference>
<dbReference type="SUPFAM" id="SSF50249">
    <property type="entry name" value="Nucleic acid-binding proteins"/>
    <property type="match status" value="3"/>
</dbReference>
<dbReference type="InterPro" id="IPR031657">
    <property type="entry name" value="REPA_OB_2"/>
</dbReference>
<evidence type="ECO:0000256" key="5">
    <source>
        <dbReference type="ARBA" id="ARBA00022771"/>
    </source>
</evidence>
<dbReference type="PANTHER" id="PTHR47165">
    <property type="entry name" value="OS03G0429900 PROTEIN"/>
    <property type="match status" value="1"/>
</dbReference>
<dbReference type="CDD" id="cd04474">
    <property type="entry name" value="RPA1_DBD_A"/>
    <property type="match status" value="1"/>
</dbReference>
<evidence type="ECO:0000256" key="4">
    <source>
        <dbReference type="ARBA" id="ARBA00022723"/>
    </source>
</evidence>
<dbReference type="FunFam" id="2.40.50.140:FF:000064">
    <property type="entry name" value="Replication protein A subunit"/>
    <property type="match status" value="1"/>
</dbReference>
<comment type="caution">
    <text evidence="14">The sequence shown here is derived from an EMBL/GenBank/DDBJ whole genome shotgun (WGS) entry which is preliminary data.</text>
</comment>
<dbReference type="Pfam" id="PF01336">
    <property type="entry name" value="tRNA_anti-codon"/>
    <property type="match status" value="1"/>
</dbReference>
<dbReference type="EMBL" id="JAOPGA020001449">
    <property type="protein sequence ID" value="KAL0488571.1"/>
    <property type="molecule type" value="Genomic_DNA"/>
</dbReference>
<dbReference type="GO" id="GO:0008270">
    <property type="term" value="F:zinc ion binding"/>
    <property type="evidence" value="ECO:0007669"/>
    <property type="project" value="UniProtKB-KW"/>
</dbReference>
<evidence type="ECO:0000259" key="11">
    <source>
        <dbReference type="Pfam" id="PF01336"/>
    </source>
</evidence>
<feature type="region of interest" description="Disordered" evidence="10">
    <location>
        <begin position="71"/>
        <end position="162"/>
    </location>
</feature>
<keyword evidence="15" id="KW-1185">Reference proteome</keyword>
<keyword evidence="4 9" id="KW-0479">Metal-binding</keyword>
<dbReference type="InterPro" id="IPR004591">
    <property type="entry name" value="Rfa1"/>
</dbReference>
<dbReference type="GO" id="GO:0006260">
    <property type="term" value="P:DNA replication"/>
    <property type="evidence" value="ECO:0007669"/>
    <property type="project" value="UniProtKB-KW"/>
</dbReference>
<evidence type="ECO:0000256" key="3">
    <source>
        <dbReference type="ARBA" id="ARBA00022705"/>
    </source>
</evidence>
<evidence type="ECO:0000256" key="10">
    <source>
        <dbReference type="SAM" id="MobiDB-lite"/>
    </source>
</evidence>
<evidence type="ECO:0000256" key="7">
    <source>
        <dbReference type="ARBA" id="ARBA00023125"/>
    </source>
</evidence>
<dbReference type="InterPro" id="IPR012340">
    <property type="entry name" value="NA-bd_OB-fold"/>
</dbReference>
<dbReference type="Pfam" id="PF16900">
    <property type="entry name" value="REPA_OB_2"/>
    <property type="match status" value="1"/>
</dbReference>
<protein>
    <recommendedName>
        <fullName evidence="9">Replication protein A subunit</fullName>
    </recommendedName>
</protein>
<keyword evidence="6 9" id="KW-0862">Zinc</keyword>
<sequence>MLRSIISDGKHKTTAFFKPDSNIEPKQIIKITKRSFKSDQQKKLVFPFIHEFIVLKSHPTLIGDPKQINQRMTDKQEAHFKKQQQMQQQKQQQNQQQQGQHQQQAQPNPQVRQPQPQTNQQQPQQQAQVNRQPQVHRPMVPNVNSNNQQQTKSPSAPKVQAPSSIAPISSLNMYNPSWTIKVRVTAKTAMKTWDKGESNRGKLFSFDVLDGHGGEIRIVSFKEAADKWYDYINIDSIYTISRGKLKLNQNKKYSSIKCDYEMTIDTNSVIQLQSEDPSISYGRFNLVSLEDLPKIEKDKLIDVVGVIAQSNPIDKYTPKSGNSVIDKRKIILADQKANVEVTLWGALANRPDLDVGKVMVIKQVKKSDFNKVSLGTVSSSSIITEPKGCAKAEVIQGWYAKYLENDVNWNPLDQTEKLTMEGSSGGTSYMYQDTIDSIRLRGYGTNGEAEFAKVRATITNKKNDSDPWYECCPNPDCKGKKVIKNTDGVTFTCPSCKQQMTECSHRYILNVTLGDYTGESKVMAFTKGANAIMNGLDCDVLFDMKQNNEENYTKMVTDVLFQTYMFTLLCKSEQWQGEDKVKMTVTNAVAPNAVDTAKSVKSAVQRIRAYEKAFPQ</sequence>
<dbReference type="InterPro" id="IPR004365">
    <property type="entry name" value="NA-bd_OB_tRNA"/>
</dbReference>
<proteinExistence type="inferred from homology"/>
<dbReference type="InterPro" id="IPR047192">
    <property type="entry name" value="Euk_RPA1_DBD_C"/>
</dbReference>
<feature type="compositionally biased region" description="Polar residues" evidence="10">
    <location>
        <begin position="142"/>
        <end position="154"/>
    </location>
</feature>
<dbReference type="FunFam" id="2.40.50.140:FF:000041">
    <property type="entry name" value="Replication protein A subunit"/>
    <property type="match status" value="1"/>
</dbReference>